<dbReference type="Gene3D" id="3.90.1010.10">
    <property type="match status" value="1"/>
</dbReference>
<protein>
    <recommendedName>
        <fullName evidence="1">NIF system FeS cluster assembly NifU N-terminal domain-containing protein</fullName>
    </recommendedName>
</protein>
<dbReference type="RefSeq" id="WP_286337059.1">
    <property type="nucleotide sequence ID" value="NZ_AP027370.1"/>
</dbReference>
<evidence type="ECO:0000259" key="1">
    <source>
        <dbReference type="Pfam" id="PF01592"/>
    </source>
</evidence>
<accession>A0ABN6WRR7</accession>
<dbReference type="InterPro" id="IPR002871">
    <property type="entry name" value="NIF_FeS_clus_asmbl_NifU_N"/>
</dbReference>
<keyword evidence="3" id="KW-1185">Reference proteome</keyword>
<organism evidence="2 3">
    <name type="scientific">Hydrogenimonas cancrithermarum</name>
    <dbReference type="NCBI Taxonomy" id="2993563"/>
    <lineage>
        <taxon>Bacteria</taxon>
        <taxon>Pseudomonadati</taxon>
        <taxon>Campylobacterota</taxon>
        <taxon>Epsilonproteobacteria</taxon>
        <taxon>Campylobacterales</taxon>
        <taxon>Hydrogenimonadaceae</taxon>
        <taxon>Hydrogenimonas</taxon>
    </lineage>
</organism>
<proteinExistence type="predicted"/>
<evidence type="ECO:0000313" key="2">
    <source>
        <dbReference type="EMBL" id="BDY11845.1"/>
    </source>
</evidence>
<feature type="domain" description="NIF system FeS cluster assembly NifU N-terminal" evidence="1">
    <location>
        <begin position="9"/>
        <end position="88"/>
    </location>
</feature>
<dbReference type="EMBL" id="AP027370">
    <property type="protein sequence ID" value="BDY11845.1"/>
    <property type="molecule type" value="Genomic_DNA"/>
</dbReference>
<sequence>MDLKMKEVNDEILRHFANPRNYGEMKDADGVGTGVDNATKNYATIYLKIDNGTIEKATYVAHGSEDTLILGSVLTEMIEGDTLRNAMERVSALEGEVAEAYNQIEPPKIDLSKPEGEQVSPVSTESQDSANIVLTAFRAAVRHMERKKEGIIEEYFTMNIAKRCPYSNTDCAFVAKAP</sequence>
<name>A0ABN6WRR7_9BACT</name>
<dbReference type="SUPFAM" id="SSF82649">
    <property type="entry name" value="SufE/NifU"/>
    <property type="match status" value="1"/>
</dbReference>
<evidence type="ECO:0000313" key="3">
    <source>
        <dbReference type="Proteomes" id="UP001321445"/>
    </source>
</evidence>
<reference evidence="2 3" key="1">
    <citation type="submission" date="2023-03" db="EMBL/GenBank/DDBJ databases">
        <title>Description of Hydrogenimonas sp. ISO32.</title>
        <authorList>
            <person name="Mino S."/>
            <person name="Fukazawa S."/>
            <person name="Sawabe T."/>
        </authorList>
    </citation>
    <scope>NUCLEOTIDE SEQUENCE [LARGE SCALE GENOMIC DNA]</scope>
    <source>
        <strain evidence="2 3">ISO32</strain>
    </source>
</reference>
<dbReference type="Proteomes" id="UP001321445">
    <property type="component" value="Chromosome"/>
</dbReference>
<dbReference type="Pfam" id="PF01592">
    <property type="entry name" value="NifU_N"/>
    <property type="match status" value="1"/>
</dbReference>
<gene>
    <name evidence="2" type="ORF">HCR_01570</name>
</gene>